<evidence type="ECO:0000313" key="5">
    <source>
        <dbReference type="Proteomes" id="UP000298781"/>
    </source>
</evidence>
<protein>
    <submittedName>
        <fullName evidence="4">Autotransporter domain-containing protein</fullName>
    </submittedName>
</protein>
<accession>A0A4D7AVW4</accession>
<sequence length="954" mass="93541">MARALLFATTALTALAAAQPSRGQDATWRQSPGSSQLTDAPNWSSGAVPTGTASFGPSDTTALTLSNNMTIGGWTLDAGAPAYVVTLGANLNFTGAGIVVDGGDLAIINTNRIVFQGSSSAGGAGIANNSVSGMAFFDSSSAGGAVIANNGGMTFFDISSAGSATITSTSNGNLNFFDGSTAGNATIVNTNNSVISFVFHGSSSAGGATITNAGYLAFRDSSTAGSAAITNTSSLNFFGTSTAGGATITNTGGLSFFNTSSAGSAAITNSSQFFFLGASTAGSAAITNTSQFFFFGASTAGSAAIANNGELAFAATSTAGSATITNTGSLNFFDTGTAGSATIVNTNKSVTGFVFHHSSSAGSATITNAGYLAFRDSSTAGSAAIANTSALAFAATSTAGNAVITGAGSLSFVDGSSTGHADITSGGTVTLATTNTTGAATVTIQSGGSLGGTGAVGNTTIQSGGTLAPGQLIVNGSLTLNGGATYAYAVGSLTSASGSASLAGTLQLTGSSAGFQNRTYTVLTAVGGVSGTFTLVSLPGVSGHIHHGANDVTLVIDAYKAANWLAGQGGRNPANVAAGLDAGIAAAGGTPPAVFNALLGQSGAGLVAMLNGLSGEAATGTQASAMSVSSLFLNLMLDPMAGARGATASAPASSLIEMADLSVGRAPAAQGGAGWSVWTKAFGQAGRTASDAGLGAAGTASSVFGIAAGADKRISADTLVGFALAGGGASFGLGSRGQGSGDYFQAGLYTSTRLGEGYLSAALAYGWNRYEVSRSVSLGGVSETYSSAPVAHTFGGRIEAGRRFGTRAFAWTPYAALEAIGYSASGYREGFAAPATGVFALTYGARTTGTVRTELGLRADSLTPLAPGADLLTFGRLAYGYQANTQRSVDAAFQTLANSGFAVFGARASTHTALATLGIEARFAGGMRVSASLDGELGDRHRSVRANLGLRHSW</sequence>
<dbReference type="Proteomes" id="UP000298781">
    <property type="component" value="Chromosome"/>
</dbReference>
<dbReference type="PROSITE" id="PS51208">
    <property type="entry name" value="AUTOTRANSPORTER"/>
    <property type="match status" value="1"/>
</dbReference>
<evidence type="ECO:0000259" key="3">
    <source>
        <dbReference type="PROSITE" id="PS51208"/>
    </source>
</evidence>
<dbReference type="SUPFAM" id="SSF103515">
    <property type="entry name" value="Autotransporter"/>
    <property type="match status" value="1"/>
</dbReference>
<dbReference type="KEGG" id="pstg:E8M01_01710"/>
<dbReference type="InterPro" id="IPR005546">
    <property type="entry name" value="Autotransporte_beta"/>
</dbReference>
<reference evidence="4 5" key="1">
    <citation type="submission" date="2019-04" db="EMBL/GenBank/DDBJ databases">
        <title>Phreatobacter aquaticus sp. nov.</title>
        <authorList>
            <person name="Choi A."/>
        </authorList>
    </citation>
    <scope>NUCLEOTIDE SEQUENCE [LARGE SCALE GENOMIC DNA]</scope>
    <source>
        <strain evidence="4 5">KCTC 52518</strain>
    </source>
</reference>
<feature type="domain" description="Autotransporter" evidence="3">
    <location>
        <begin position="670"/>
        <end position="954"/>
    </location>
</feature>
<dbReference type="SMART" id="SM00869">
    <property type="entry name" value="Autotransporter"/>
    <property type="match status" value="1"/>
</dbReference>
<dbReference type="Pfam" id="PF03797">
    <property type="entry name" value="Autotransporter"/>
    <property type="match status" value="1"/>
</dbReference>
<evidence type="ECO:0000256" key="1">
    <source>
        <dbReference type="SAM" id="MobiDB-lite"/>
    </source>
</evidence>
<feature type="region of interest" description="Disordered" evidence="1">
    <location>
        <begin position="21"/>
        <end position="51"/>
    </location>
</feature>
<organism evidence="4 5">
    <name type="scientific">Phreatobacter stygius</name>
    <dbReference type="NCBI Taxonomy" id="1940610"/>
    <lineage>
        <taxon>Bacteria</taxon>
        <taxon>Pseudomonadati</taxon>
        <taxon>Pseudomonadota</taxon>
        <taxon>Alphaproteobacteria</taxon>
        <taxon>Hyphomicrobiales</taxon>
        <taxon>Phreatobacteraceae</taxon>
        <taxon>Phreatobacter</taxon>
    </lineage>
</organism>
<gene>
    <name evidence="4" type="ORF">E8M01_01710</name>
</gene>
<proteinExistence type="predicted"/>
<name>A0A4D7AVW4_9HYPH</name>
<keyword evidence="5" id="KW-1185">Reference proteome</keyword>
<keyword evidence="2" id="KW-0732">Signal</keyword>
<dbReference type="RefSeq" id="WP_136958531.1">
    <property type="nucleotide sequence ID" value="NZ_CP039690.1"/>
</dbReference>
<dbReference type="EMBL" id="CP039690">
    <property type="protein sequence ID" value="QCI63068.1"/>
    <property type="molecule type" value="Genomic_DNA"/>
</dbReference>
<feature type="signal peptide" evidence="2">
    <location>
        <begin position="1"/>
        <end position="16"/>
    </location>
</feature>
<evidence type="ECO:0000313" key="4">
    <source>
        <dbReference type="EMBL" id="QCI63068.1"/>
    </source>
</evidence>
<dbReference type="AlphaFoldDB" id="A0A4D7AVW4"/>
<dbReference type="OrthoDB" id="7195851at2"/>
<dbReference type="Gene3D" id="2.40.128.130">
    <property type="entry name" value="Autotransporter beta-domain"/>
    <property type="match status" value="1"/>
</dbReference>
<feature type="chain" id="PRO_5020558124" evidence="2">
    <location>
        <begin position="17"/>
        <end position="954"/>
    </location>
</feature>
<dbReference type="InterPro" id="IPR036709">
    <property type="entry name" value="Autotransporte_beta_dom_sf"/>
</dbReference>
<evidence type="ECO:0000256" key="2">
    <source>
        <dbReference type="SAM" id="SignalP"/>
    </source>
</evidence>